<comment type="caution">
    <text evidence="2">The sequence shown here is derived from an EMBL/GenBank/DDBJ whole genome shotgun (WGS) entry which is preliminary data.</text>
</comment>
<gene>
    <name evidence="2" type="ORF">VVD49_06420</name>
</gene>
<dbReference type="EMBL" id="JAYXHS010000001">
    <property type="protein sequence ID" value="MEC5385350.1"/>
    <property type="molecule type" value="Genomic_DNA"/>
</dbReference>
<organism evidence="2 3">
    <name type="scientific">Uliginosibacterium silvisoli</name>
    <dbReference type="NCBI Taxonomy" id="3114758"/>
    <lineage>
        <taxon>Bacteria</taxon>
        <taxon>Pseudomonadati</taxon>
        <taxon>Pseudomonadota</taxon>
        <taxon>Betaproteobacteria</taxon>
        <taxon>Rhodocyclales</taxon>
        <taxon>Zoogloeaceae</taxon>
        <taxon>Uliginosibacterium</taxon>
    </lineage>
</organism>
<evidence type="ECO:0000256" key="1">
    <source>
        <dbReference type="SAM" id="Coils"/>
    </source>
</evidence>
<keyword evidence="1" id="KW-0175">Coiled coil</keyword>
<protein>
    <submittedName>
        <fullName evidence="2">Uncharacterized protein</fullName>
    </submittedName>
</protein>
<feature type="coiled-coil region" evidence="1">
    <location>
        <begin position="1181"/>
        <end position="1257"/>
    </location>
</feature>
<accession>A0ABU6K2U6</accession>
<sequence>MSIRTIQQPLPGERVVGLSPETAVEAASDWLRRPNLFPGRALGAAALQQRQQWQAGHIAQRGQDWVAGVVEGLQVEVSLTDALGFGGVRLSISRGRGLAVSGEDVVLNTHMDCVLADVSVAAPPGFFMDGSGVGDAEDEGNLRARTIDEKFTLGTLDAASLATLPAIGVLVLQPALVDTSSFDPSSPCERSACDEGTVNDAAAFEDWRIADAVRLVWYVWPQEWRRIPASTDAQLRNALAAKIFDAESALSVDDCLPWEEYGVPIALVGLNAGQQPAWVDRASVVRKGGLARDARLQLAAGSVAAIAANSRLPSLWQARIEQFAEQVAAAGDVPPETLAEAFGVSLPPVGLLPKNAFDPSSHASDFFPPGFDIDAAPIPVDQLDLAVRASAGLAPLDLAAQESVRVLVPVPLQSWEPRLLVTESVDPEFQKTLDRYLLTRARTLGLRQGMRNRSAMLRHALNGETQIVPTYKEDPQALEPETLKPWGEPPPGGGHRSQLLAGMHQHFFDGATTKFNVKKGESLFVWVCLDQDNPPRMLMLQWHEAGGWEHRAYWGENLIGGGTDGTASHLRAGDLPTPGAWTQLKVSAAALGLEDKDVDGMAFTLFDGRAAYGLAGARVDQVWRKWFCNFLPLGARVQGNETWDLLTANDLWMPFEEHDGVVPSLPALIGNVSGDILGQGGEDEEEQTPAALAVPTKGINVYYPQAAGWRGHQVSFDLKNLPQVPAYAKGDKLSTWIYLDELSPPRSICALAMCTGYDINDAAKGFAITTAFWGENRFKELSETVPGFATFAAKAVRAGALPQSGLWVPMELPFPTAITDGDGKEIPGVTKFRIVTVLFLSFGGNLAFSDIQAVRSGTVPKADVLWPKDVVAGQPVPAFKPFLNAKLTLQNNLGVLTPTPSSRIGTVRVYTDLVGDPLIKRLSNHEQSQILLRGLSGFADYLRRRIDRADDITDFGFAHMQVDMHRVRQLMLSTSDASRLAVSPALAAIAKSDSALTVQSQIKDYVGTVKAAARVAAPPAATTVAATIANIPSSARKTSARLITPPRAPLNIVYASPVIGLTEIRTTAIADRLKAPPSTEARDYALSNRHRTVSSLLDLLEAFAKEDSGEVPALLTDFEIFGLPNDPFLVGAAGGKRKLADFRNNANLLAQLLTPPTGSGVDEATLFTQTVALSDSTIAILRQLEARLTIYRDALNRCESALQELLAEAAQTARHLQNIADDLAEARHDVSVARALLDEETRRIDAINKRRMRVLNEEVKFVAYIRPRETDNLLATPTHAVDPGLLDAPVPACLREHPDVADELLDMLRVVREAPATWFVRIPPLIKRLDKVEPLVRMLQTAQARAHAGIATPILSTLQAASTANVVARNKLSVAMSQVTTRQVEALAPRITALQTLNIASFANFTWQGIQTHATEIVSFADLAEGGHGRADVSRDAASELQNIRSIVACLHAEFSGIAPVLRLEWAETLSEFDAAPNLRNLASLPRWAEIGYIDRRQMQAYVDWLFAQIEPNQPQAVALINDVIRMCLLLASHAPIDRIVSGRMARPITGVSPGIRIPLTVLEPSKLRVGMQALIYKGDSVVARAVVEDLGQLEVSAHVIHTSAARVDLGDDVRVHFDEAASVSMTQASAKRTLFGR</sequence>
<proteinExistence type="predicted"/>
<keyword evidence="3" id="KW-1185">Reference proteome</keyword>
<name>A0ABU6K2U6_9RHOO</name>
<dbReference type="Proteomes" id="UP001331561">
    <property type="component" value="Unassembled WGS sequence"/>
</dbReference>
<dbReference type="RefSeq" id="WP_327598308.1">
    <property type="nucleotide sequence ID" value="NZ_JAYXHS010000001.1"/>
</dbReference>
<evidence type="ECO:0000313" key="2">
    <source>
        <dbReference type="EMBL" id="MEC5385350.1"/>
    </source>
</evidence>
<reference evidence="2 3" key="1">
    <citation type="submission" date="2024-01" db="EMBL/GenBank/DDBJ databases">
        <title>Uliginosibacterium soil sp. nov.</title>
        <authorList>
            <person name="Lv Y."/>
        </authorList>
    </citation>
    <scope>NUCLEOTIDE SEQUENCE [LARGE SCALE GENOMIC DNA]</scope>
    <source>
        <strain evidence="2 3">H3</strain>
    </source>
</reference>
<evidence type="ECO:0000313" key="3">
    <source>
        <dbReference type="Proteomes" id="UP001331561"/>
    </source>
</evidence>